<protein>
    <submittedName>
        <fullName evidence="3">Uncharacterized protein</fullName>
    </submittedName>
</protein>
<evidence type="ECO:0000256" key="1">
    <source>
        <dbReference type="SAM" id="MobiDB-lite"/>
    </source>
</evidence>
<dbReference type="AlphaFoldDB" id="A0A5B0N0I0"/>
<feature type="compositionally biased region" description="Basic and acidic residues" evidence="1">
    <location>
        <begin position="354"/>
        <end position="365"/>
    </location>
</feature>
<feature type="compositionally biased region" description="Basic and acidic residues" evidence="1">
    <location>
        <begin position="258"/>
        <end position="269"/>
    </location>
</feature>
<evidence type="ECO:0000313" key="4">
    <source>
        <dbReference type="Proteomes" id="UP000325313"/>
    </source>
</evidence>
<feature type="compositionally biased region" description="Polar residues" evidence="1">
    <location>
        <begin position="722"/>
        <end position="731"/>
    </location>
</feature>
<dbReference type="Proteomes" id="UP000325313">
    <property type="component" value="Unassembled WGS sequence"/>
</dbReference>
<feature type="region of interest" description="Disordered" evidence="1">
    <location>
        <begin position="688"/>
        <end position="877"/>
    </location>
</feature>
<name>A0A5B0N0I0_PUCGR</name>
<feature type="compositionally biased region" description="Low complexity" evidence="1">
    <location>
        <begin position="101"/>
        <end position="120"/>
    </location>
</feature>
<proteinExistence type="predicted"/>
<evidence type="ECO:0000313" key="3">
    <source>
        <dbReference type="EMBL" id="KAA1082302.1"/>
    </source>
</evidence>
<dbReference type="EMBL" id="VDEP01000439">
    <property type="protein sequence ID" value="KAA1082302.1"/>
    <property type="molecule type" value="Genomic_DNA"/>
</dbReference>
<feature type="compositionally biased region" description="Basic and acidic residues" evidence="1">
    <location>
        <begin position="691"/>
        <end position="721"/>
    </location>
</feature>
<gene>
    <name evidence="3" type="ORF">PGTUg99_032243</name>
</gene>
<reference evidence="3 4" key="1">
    <citation type="submission" date="2019-05" db="EMBL/GenBank/DDBJ databases">
        <title>Emergence of the Ug99 lineage of the wheat stem rust pathogen through somatic hybridization.</title>
        <authorList>
            <person name="Li F."/>
            <person name="Upadhyaya N.M."/>
            <person name="Sperschneider J."/>
            <person name="Matny O."/>
            <person name="Nguyen-Phuc H."/>
            <person name="Mago R."/>
            <person name="Raley C."/>
            <person name="Miller M.E."/>
            <person name="Silverstein K.A.T."/>
            <person name="Henningsen E."/>
            <person name="Hirsch C.D."/>
            <person name="Visser B."/>
            <person name="Pretorius Z.A."/>
            <person name="Steffenson B.J."/>
            <person name="Schwessinger B."/>
            <person name="Dodds P.N."/>
            <person name="Figueroa M."/>
        </authorList>
    </citation>
    <scope>NUCLEOTIDE SEQUENCE [LARGE SCALE GENOMIC DNA]</scope>
    <source>
        <strain evidence="3 4">Ug99</strain>
    </source>
</reference>
<feature type="chain" id="PRO_5022899591" evidence="2">
    <location>
        <begin position="20"/>
        <end position="877"/>
    </location>
</feature>
<feature type="compositionally biased region" description="Basic and acidic residues" evidence="1">
    <location>
        <begin position="306"/>
        <end position="317"/>
    </location>
</feature>
<feature type="compositionally biased region" description="Gly residues" evidence="1">
    <location>
        <begin position="393"/>
        <end position="402"/>
    </location>
</feature>
<keyword evidence="2" id="KW-0732">Signal</keyword>
<feature type="region of interest" description="Disordered" evidence="1">
    <location>
        <begin position="101"/>
        <end position="402"/>
    </location>
</feature>
<organism evidence="3 4">
    <name type="scientific">Puccinia graminis f. sp. tritici</name>
    <dbReference type="NCBI Taxonomy" id="56615"/>
    <lineage>
        <taxon>Eukaryota</taxon>
        <taxon>Fungi</taxon>
        <taxon>Dikarya</taxon>
        <taxon>Basidiomycota</taxon>
        <taxon>Pucciniomycotina</taxon>
        <taxon>Pucciniomycetes</taxon>
        <taxon>Pucciniales</taxon>
        <taxon>Pucciniaceae</taxon>
        <taxon>Puccinia</taxon>
    </lineage>
</organism>
<accession>A0A5B0N0I0</accession>
<feature type="compositionally biased region" description="Basic and acidic residues" evidence="1">
    <location>
        <begin position="545"/>
        <end position="567"/>
    </location>
</feature>
<feature type="compositionally biased region" description="Pro residues" evidence="1">
    <location>
        <begin position="121"/>
        <end position="148"/>
    </location>
</feature>
<sequence length="877" mass="91559">MPGIKFLIGLLGIFMAVSEFTVDASPLNIPNLSTMTKSKRDLLLARRRVEGSRHSLFSRSPTHGKGNLLNKLLDVGLQGPPPLGGKEGKIGKEGKGGGLLGEILGLVPGKEGVGPPELLGGPPPPPDLLGGPPPPPELLGGAAPPPPGGKEAGKAGLPPPPPPEALARNTTQRAEAGRGGPPEVSSGRGAEAAKLSGVKLGEANPGLTAKGKEGKAGKADLIPEVSSGQLEVSSGRGAEAAKLSGVKLGEANPGQASKGKEGKAGKEDPVPEVSSGQLEVSSGRGAEAAKLSGVKLGEVNPGPTTRGKEGKAGKEDPVPEVSSGQLEVSSGRGAEAAKLSGAKLGEVNPGPTPRGKEGKAGKEDPIPEGSRAQSLIAGEEGAIGLPGNLGKAGKAGKGEGGGTRLVRDAAITLAQASKLIDNSMQLMQSSSINATDLKSAAEQGAKIANGEDFLREVLASASKDPAAAQKSLGIIRDNAQLVTQGFDDIAKNSEDKAKVKEGLEKMGAARKQVILANTELIQDVSRDSRGTRGGAEQRQLNKAVKTTEKPAENKANEATQKKSAEEAQKNLALQSKAVDDQLAIIAKQDSGAAEIATAAQKALEQESAQHFHREVLASVANNPAAAMQALGNVRDHEFNQVVAGLRSIAANSQNSEAVKNAMSVVTQGRKFIVAANQKLIELSGGSAAEANVKDNKAADEKSAKVAEKKEDKVSKEKDNQEAKLNQEQVATQEKKENKEEVNKNGNEAEKKKKEEEQVEKKKKDEEEGKKKKEEEQEEKKKKQEEEGKKRTEEEEAKVKEEEDGQKKAENKDAEGKADEKQEKAKKTTQEQQSKEQDAKKEEGVSKEDAVKEETVAARTKNINEEAAVEAEAKTVQV</sequence>
<feature type="compositionally biased region" description="Basic and acidic residues" evidence="1">
    <location>
        <begin position="732"/>
        <end position="855"/>
    </location>
</feature>
<dbReference type="OMA" id="DEGHREN"/>
<evidence type="ECO:0000256" key="2">
    <source>
        <dbReference type="SAM" id="SignalP"/>
    </source>
</evidence>
<feature type="signal peptide" evidence="2">
    <location>
        <begin position="1"/>
        <end position="19"/>
    </location>
</feature>
<feature type="region of interest" description="Disordered" evidence="1">
    <location>
        <begin position="525"/>
        <end position="567"/>
    </location>
</feature>
<comment type="caution">
    <text evidence="3">The sequence shown here is derived from an EMBL/GenBank/DDBJ whole genome shotgun (WGS) entry which is preliminary data.</text>
</comment>